<accession>A0A1I7V5U6</accession>
<protein>
    <submittedName>
        <fullName evidence="4">Hist_deacetyl domain-containing protein</fullName>
    </submittedName>
</protein>
<evidence type="ECO:0000256" key="1">
    <source>
        <dbReference type="ARBA" id="ARBA00048287"/>
    </source>
</evidence>
<sequence length="524" mass="59417">MEQNEGISKMEQRKVYFGTDRTMLQHRCEWDYNLEHPGRLSAILEKLENSGLLNRCTHLKTRKADLEDLCLVHSRTYVERIAATREMNLEELEKLASTFDDIYFNNYSYEVATISVGVALQAMEAVLSEGERKSSSFAAIRPPGHHASCEKACGFCIFNNVAICAKKARALGVEKVLIVDWDVHAGQGTQYAIEDEPKIKLISIHRYEHGLFWPYLPESGISHRYKNTINVPLNTVGMGDSEYIAFIQHFVVPIIHDFMPGLILVSCGFDAGFGDPEGNMNVSPAGYYWMTKLVLDAATAIGSPLCMVLEGGYFIDSLTYGVQFCIKALLGDPEPNIQLGLCNSDFLHSLHSAILFHASEFSSLQLLADVTCHIRTRCFVPKITPIKTEYKYQKISDEHEDVYDTRGVYCRPAESVTQRLRQELEKIMSKSCDKKNKETISLIFIEKANGENTEKEIEIEVKDLHRRAVADFMQLHILNTPCTELVLSEKNQMDELKYMQKNCDEDTTITIVEGSQYLWDDNGQ</sequence>
<name>A0A1I7V5U6_LOALO</name>
<dbReference type="GO" id="GO:0040029">
    <property type="term" value="P:epigenetic regulation of gene expression"/>
    <property type="evidence" value="ECO:0007669"/>
    <property type="project" value="TreeGrafter"/>
</dbReference>
<dbReference type="Gene3D" id="3.40.800.20">
    <property type="entry name" value="Histone deacetylase domain"/>
    <property type="match status" value="1"/>
</dbReference>
<dbReference type="eggNOG" id="KOG1343">
    <property type="taxonomic scope" value="Eukaryota"/>
</dbReference>
<dbReference type="InterPro" id="IPR037138">
    <property type="entry name" value="His_deacetylse_dom_sf"/>
</dbReference>
<dbReference type="PRINTS" id="PR01270">
    <property type="entry name" value="HDASUPER"/>
</dbReference>
<keyword evidence="3" id="KW-1185">Reference proteome</keyword>
<dbReference type="GO" id="GO:0141221">
    <property type="term" value="F:histone deacetylase activity, hydrolytic mechanism"/>
    <property type="evidence" value="ECO:0007669"/>
    <property type="project" value="UniProtKB-EC"/>
</dbReference>
<reference evidence="4" key="2">
    <citation type="submission" date="2016-11" db="UniProtKB">
        <authorList>
            <consortium name="WormBaseParasite"/>
        </authorList>
    </citation>
    <scope>IDENTIFICATION</scope>
</reference>
<dbReference type="InterPro" id="IPR023696">
    <property type="entry name" value="Ureohydrolase_dom_sf"/>
</dbReference>
<dbReference type="Proteomes" id="UP000095285">
    <property type="component" value="Unassembled WGS sequence"/>
</dbReference>
<evidence type="ECO:0000313" key="4">
    <source>
        <dbReference type="WBParaSite" id="EN70_10203"/>
    </source>
</evidence>
<dbReference type="PANTHER" id="PTHR10625">
    <property type="entry name" value="HISTONE DEACETYLASE HDAC1-RELATED"/>
    <property type="match status" value="1"/>
</dbReference>
<organism evidence="3 4">
    <name type="scientific">Loa loa</name>
    <name type="common">Eye worm</name>
    <name type="synonym">Filaria loa</name>
    <dbReference type="NCBI Taxonomy" id="7209"/>
    <lineage>
        <taxon>Eukaryota</taxon>
        <taxon>Metazoa</taxon>
        <taxon>Ecdysozoa</taxon>
        <taxon>Nematoda</taxon>
        <taxon>Chromadorea</taxon>
        <taxon>Rhabditida</taxon>
        <taxon>Spirurina</taxon>
        <taxon>Spiruromorpha</taxon>
        <taxon>Filarioidea</taxon>
        <taxon>Onchocercidae</taxon>
        <taxon>Loa</taxon>
    </lineage>
</organism>
<dbReference type="GO" id="GO:0000118">
    <property type="term" value="C:histone deacetylase complex"/>
    <property type="evidence" value="ECO:0007669"/>
    <property type="project" value="TreeGrafter"/>
</dbReference>
<dbReference type="STRING" id="7209.A0A1I7V5U6"/>
<dbReference type="AlphaFoldDB" id="A0A1I7V5U6"/>
<dbReference type="InterPro" id="IPR000286">
    <property type="entry name" value="HDACs"/>
</dbReference>
<reference evidence="3" key="1">
    <citation type="submission" date="2012-04" db="EMBL/GenBank/DDBJ databases">
        <title>The Genome Sequence of Loa loa.</title>
        <authorList>
            <consortium name="The Broad Institute Genome Sequencing Platform"/>
            <consortium name="Broad Institute Genome Sequencing Center for Infectious Disease"/>
            <person name="Nutman T.B."/>
            <person name="Fink D.L."/>
            <person name="Russ C."/>
            <person name="Young S."/>
            <person name="Zeng Q."/>
            <person name="Gargeya S."/>
            <person name="Alvarado L."/>
            <person name="Berlin A."/>
            <person name="Chapman S.B."/>
            <person name="Chen Z."/>
            <person name="Freedman E."/>
            <person name="Gellesch M."/>
            <person name="Goldberg J."/>
            <person name="Griggs A."/>
            <person name="Gujja S."/>
            <person name="Heilman E.R."/>
            <person name="Heiman D."/>
            <person name="Howarth C."/>
            <person name="Mehta T."/>
            <person name="Neiman D."/>
            <person name="Pearson M."/>
            <person name="Roberts A."/>
            <person name="Saif S."/>
            <person name="Shea T."/>
            <person name="Shenoy N."/>
            <person name="Sisk P."/>
            <person name="Stolte C."/>
            <person name="Sykes S."/>
            <person name="White J."/>
            <person name="Yandava C."/>
            <person name="Haas B."/>
            <person name="Henn M.R."/>
            <person name="Nusbaum C."/>
            <person name="Birren B."/>
        </authorList>
    </citation>
    <scope>NUCLEOTIDE SEQUENCE [LARGE SCALE GENOMIC DNA]</scope>
</reference>
<dbReference type="WBParaSite" id="EN70_10203">
    <property type="protein sequence ID" value="EN70_10203"/>
    <property type="gene ID" value="EN70_10203"/>
</dbReference>
<dbReference type="SUPFAM" id="SSF52768">
    <property type="entry name" value="Arginase/deacetylase"/>
    <property type="match status" value="1"/>
</dbReference>
<evidence type="ECO:0000259" key="2">
    <source>
        <dbReference type="Pfam" id="PF00850"/>
    </source>
</evidence>
<proteinExistence type="predicted"/>
<dbReference type="Pfam" id="PF00850">
    <property type="entry name" value="Hist_deacetyl"/>
    <property type="match status" value="1"/>
</dbReference>
<dbReference type="PANTHER" id="PTHR10625:SF45">
    <property type="entry name" value="HISTONE DEACETYLASE DOMAIN-CONTAINING PROTEIN"/>
    <property type="match status" value="1"/>
</dbReference>
<evidence type="ECO:0000313" key="3">
    <source>
        <dbReference type="Proteomes" id="UP000095285"/>
    </source>
</evidence>
<comment type="catalytic activity">
    <reaction evidence="1">
        <text>N(6)-acetyl-L-lysyl-[histone] + H2O = L-lysyl-[histone] + acetate</text>
        <dbReference type="Rhea" id="RHEA:58196"/>
        <dbReference type="Rhea" id="RHEA-COMP:9845"/>
        <dbReference type="Rhea" id="RHEA-COMP:11338"/>
        <dbReference type="ChEBI" id="CHEBI:15377"/>
        <dbReference type="ChEBI" id="CHEBI:29969"/>
        <dbReference type="ChEBI" id="CHEBI:30089"/>
        <dbReference type="ChEBI" id="CHEBI:61930"/>
        <dbReference type="EC" id="3.5.1.98"/>
    </reaction>
</comment>
<dbReference type="InterPro" id="IPR023801">
    <property type="entry name" value="His_deacetylse_dom"/>
</dbReference>
<feature type="domain" description="Histone deacetylase" evidence="2">
    <location>
        <begin position="35"/>
        <end position="328"/>
    </location>
</feature>